<dbReference type="GO" id="GO:0009927">
    <property type="term" value="F:histidine phosphotransfer kinase activity"/>
    <property type="evidence" value="ECO:0007669"/>
    <property type="project" value="TreeGrafter"/>
</dbReference>
<feature type="domain" description="PAS" evidence="10">
    <location>
        <begin position="43"/>
        <end position="98"/>
    </location>
</feature>
<evidence type="ECO:0000313" key="13">
    <source>
        <dbReference type="Proteomes" id="UP000001692"/>
    </source>
</evidence>
<name>B3RAL7_CUPTR</name>
<evidence type="ECO:0000313" key="12">
    <source>
        <dbReference type="EMBL" id="CAQ71942.1"/>
    </source>
</evidence>
<keyword evidence="3 6" id="KW-0597">Phosphoprotein</keyword>
<dbReference type="AlphaFoldDB" id="B3RAL7"/>
<dbReference type="GO" id="GO:0005886">
    <property type="term" value="C:plasma membrane"/>
    <property type="evidence" value="ECO:0007669"/>
    <property type="project" value="TreeGrafter"/>
</dbReference>
<feature type="domain" description="Histidine kinase" evidence="8">
    <location>
        <begin position="308"/>
        <end position="526"/>
    </location>
</feature>
<dbReference type="PROSITE" id="PS50109">
    <property type="entry name" value="HIS_KIN"/>
    <property type="match status" value="1"/>
</dbReference>
<feature type="domain" description="PAC" evidence="11">
    <location>
        <begin position="246"/>
        <end position="298"/>
    </location>
</feature>
<evidence type="ECO:0000256" key="4">
    <source>
        <dbReference type="ARBA" id="ARBA00022679"/>
    </source>
</evidence>
<dbReference type="PROSITE" id="PS50112">
    <property type="entry name" value="PAS"/>
    <property type="match status" value="2"/>
</dbReference>
<dbReference type="SUPFAM" id="SSF55785">
    <property type="entry name" value="PYP-like sensor domain (PAS domain)"/>
    <property type="match status" value="2"/>
</dbReference>
<dbReference type="Pfam" id="PF02518">
    <property type="entry name" value="HATPase_c"/>
    <property type="match status" value="1"/>
</dbReference>
<dbReference type="InterPro" id="IPR001789">
    <property type="entry name" value="Sig_transdc_resp-reg_receiver"/>
</dbReference>
<dbReference type="InterPro" id="IPR005467">
    <property type="entry name" value="His_kinase_dom"/>
</dbReference>
<dbReference type="eggNOG" id="COG0745">
    <property type="taxonomic scope" value="Bacteria"/>
</dbReference>
<dbReference type="SUPFAM" id="SSF52172">
    <property type="entry name" value="CheY-like"/>
    <property type="match status" value="1"/>
</dbReference>
<dbReference type="InterPro" id="IPR035965">
    <property type="entry name" value="PAS-like_dom_sf"/>
</dbReference>
<dbReference type="SMART" id="SM00387">
    <property type="entry name" value="HATPase_c"/>
    <property type="match status" value="1"/>
</dbReference>
<feature type="domain" description="PAS" evidence="10">
    <location>
        <begin position="171"/>
        <end position="226"/>
    </location>
</feature>
<dbReference type="HOGENOM" id="CLU_000445_114_15_4"/>
<dbReference type="Pfam" id="PF00072">
    <property type="entry name" value="Response_reg"/>
    <property type="match status" value="1"/>
</dbReference>
<dbReference type="SMART" id="SM00388">
    <property type="entry name" value="HisKA"/>
    <property type="match status" value="1"/>
</dbReference>
<dbReference type="SUPFAM" id="SSF55874">
    <property type="entry name" value="ATPase domain of HSP90 chaperone/DNA topoisomerase II/histidine kinase"/>
    <property type="match status" value="1"/>
</dbReference>
<dbReference type="CDD" id="cd00082">
    <property type="entry name" value="HisKA"/>
    <property type="match status" value="1"/>
</dbReference>
<dbReference type="GO" id="GO:0000155">
    <property type="term" value="F:phosphorelay sensor kinase activity"/>
    <property type="evidence" value="ECO:0007669"/>
    <property type="project" value="InterPro"/>
</dbReference>
<gene>
    <name evidence="12" type="ordered locus">RALTA_B1342</name>
</gene>
<keyword evidence="4" id="KW-0808">Transferase</keyword>
<dbReference type="InterPro" id="IPR003661">
    <property type="entry name" value="HisK_dim/P_dom"/>
</dbReference>
<dbReference type="PANTHER" id="PTHR43047">
    <property type="entry name" value="TWO-COMPONENT HISTIDINE PROTEIN KINASE"/>
    <property type="match status" value="1"/>
</dbReference>
<evidence type="ECO:0000256" key="7">
    <source>
        <dbReference type="SAM" id="MobiDB-lite"/>
    </source>
</evidence>
<dbReference type="KEGG" id="cti:RALTA_B1342"/>
<dbReference type="Proteomes" id="UP000001692">
    <property type="component" value="Chromosome 2"/>
</dbReference>
<evidence type="ECO:0000256" key="6">
    <source>
        <dbReference type="PROSITE-ProRule" id="PRU00169"/>
    </source>
</evidence>
<dbReference type="PROSITE" id="PS50113">
    <property type="entry name" value="PAC"/>
    <property type="match status" value="2"/>
</dbReference>
<dbReference type="InterPro" id="IPR001610">
    <property type="entry name" value="PAC"/>
</dbReference>
<dbReference type="SMART" id="SM00448">
    <property type="entry name" value="REC"/>
    <property type="match status" value="1"/>
</dbReference>
<evidence type="ECO:0000256" key="3">
    <source>
        <dbReference type="ARBA" id="ARBA00022553"/>
    </source>
</evidence>
<dbReference type="PRINTS" id="PR00344">
    <property type="entry name" value="BCTRLSENSOR"/>
</dbReference>
<proteinExistence type="predicted"/>
<feature type="modified residue" description="4-aspartylphosphate" evidence="6">
    <location>
        <position position="601"/>
    </location>
</feature>
<dbReference type="InterPro" id="IPR004358">
    <property type="entry name" value="Sig_transdc_His_kin-like_C"/>
</dbReference>
<dbReference type="InterPro" id="IPR011006">
    <property type="entry name" value="CheY-like_superfamily"/>
</dbReference>
<evidence type="ECO:0000259" key="10">
    <source>
        <dbReference type="PROSITE" id="PS50112"/>
    </source>
</evidence>
<dbReference type="PANTHER" id="PTHR43047:SF72">
    <property type="entry name" value="OSMOSENSING HISTIDINE PROTEIN KINASE SLN1"/>
    <property type="match status" value="1"/>
</dbReference>
<dbReference type="NCBIfam" id="TIGR00229">
    <property type="entry name" value="sensory_box"/>
    <property type="match status" value="2"/>
</dbReference>
<organism evidence="12 13">
    <name type="scientific">Cupriavidus taiwanensis (strain DSM 17343 / BCRC 17206 / CCUG 44338 / CIP 107171 / LMG 19424 / R1)</name>
    <name type="common">Ralstonia taiwanensis (strain LMG 19424)</name>
    <dbReference type="NCBI Taxonomy" id="977880"/>
    <lineage>
        <taxon>Bacteria</taxon>
        <taxon>Pseudomonadati</taxon>
        <taxon>Pseudomonadota</taxon>
        <taxon>Betaproteobacteria</taxon>
        <taxon>Burkholderiales</taxon>
        <taxon>Burkholderiaceae</taxon>
        <taxon>Cupriavidus</taxon>
    </lineage>
</organism>
<dbReference type="InterPro" id="IPR036890">
    <property type="entry name" value="HATPase_C_sf"/>
</dbReference>
<dbReference type="Gene3D" id="3.40.50.2300">
    <property type="match status" value="1"/>
</dbReference>
<accession>B3RAL7</accession>
<evidence type="ECO:0000256" key="1">
    <source>
        <dbReference type="ARBA" id="ARBA00000085"/>
    </source>
</evidence>
<dbReference type="InterPro" id="IPR000014">
    <property type="entry name" value="PAS"/>
</dbReference>
<dbReference type="InterPro" id="IPR003594">
    <property type="entry name" value="HATPase_dom"/>
</dbReference>
<evidence type="ECO:0000259" key="11">
    <source>
        <dbReference type="PROSITE" id="PS50113"/>
    </source>
</evidence>
<feature type="domain" description="PAC" evidence="11">
    <location>
        <begin position="118"/>
        <end position="170"/>
    </location>
</feature>
<evidence type="ECO:0000256" key="2">
    <source>
        <dbReference type="ARBA" id="ARBA00012438"/>
    </source>
</evidence>
<evidence type="ECO:0000259" key="9">
    <source>
        <dbReference type="PROSITE" id="PS50110"/>
    </source>
</evidence>
<dbReference type="eggNOG" id="COG2202">
    <property type="taxonomic scope" value="Bacteria"/>
</dbReference>
<dbReference type="PROSITE" id="PS50110">
    <property type="entry name" value="RESPONSE_REGULATORY"/>
    <property type="match status" value="1"/>
</dbReference>
<dbReference type="Pfam" id="PF00512">
    <property type="entry name" value="HisKA"/>
    <property type="match status" value="1"/>
</dbReference>
<reference evidence="12 13" key="1">
    <citation type="journal article" date="2008" name="Genome Res.">
        <title>Genome sequence of the beta-rhizobium Cupriavidus taiwanensis and comparative genomics of rhizobia.</title>
        <authorList>
            <person name="Amadou C."/>
            <person name="Pascal G."/>
            <person name="Mangenot S."/>
            <person name="Glew M."/>
            <person name="Bontemps C."/>
            <person name="Capela D."/>
            <person name="Carrere S."/>
            <person name="Cruveiller S."/>
            <person name="Dossat C."/>
            <person name="Lajus A."/>
            <person name="Marchetti M."/>
            <person name="Poinsot V."/>
            <person name="Rouy Z."/>
            <person name="Servin B."/>
            <person name="Saad M."/>
            <person name="Schenowitz C."/>
            <person name="Barbe V."/>
            <person name="Batut J."/>
            <person name="Medigue C."/>
            <person name="Masson-Boivin C."/>
        </authorList>
    </citation>
    <scope>NUCLEOTIDE SEQUENCE [LARGE SCALE GENOMIC DNA]</scope>
    <source>
        <strain evidence="13">DSM 17343 / BCRC 17206 / CCUG 44338 / CIP 107171 / LMG 19424 / R1</strain>
    </source>
</reference>
<dbReference type="Gene3D" id="3.30.565.10">
    <property type="entry name" value="Histidine kinase-like ATPase, C-terminal domain"/>
    <property type="match status" value="1"/>
</dbReference>
<dbReference type="SMART" id="SM00086">
    <property type="entry name" value="PAC"/>
    <property type="match status" value="2"/>
</dbReference>
<dbReference type="Pfam" id="PF13426">
    <property type="entry name" value="PAS_9"/>
    <property type="match status" value="2"/>
</dbReference>
<dbReference type="EMBL" id="CU633750">
    <property type="protein sequence ID" value="CAQ71942.1"/>
    <property type="molecule type" value="Genomic_DNA"/>
</dbReference>
<feature type="region of interest" description="Disordered" evidence="7">
    <location>
        <begin position="1"/>
        <end position="42"/>
    </location>
</feature>
<dbReference type="SMART" id="SM00091">
    <property type="entry name" value="PAS"/>
    <property type="match status" value="2"/>
</dbReference>
<keyword evidence="5" id="KW-0418">Kinase</keyword>
<protein>
    <recommendedName>
        <fullName evidence="2">histidine kinase</fullName>
        <ecNumber evidence="2">2.7.13.3</ecNumber>
    </recommendedName>
</protein>
<dbReference type="InterPro" id="IPR036097">
    <property type="entry name" value="HisK_dim/P_sf"/>
</dbReference>
<sequence length="671" mass="73206">MPACRPTHSMTRRPDDPQLRAGNANSPQGRASEAGSADDRHAADTPYRTLVESVQDYAIFTLDVGGHVSSWNKGAARIKGYRREEILGKHFSHFYTPDAVARRWPDAELKAAAELGRFEDEGWRVRKDGSRFWANVVITALRDADGKLIGFGKVTRDLTEQRRAAEALRQSEESLRLLVEGVKDYAIFMLDPGGHVVSWNAGASYIKGYRRDEIIGRHFSLFYPQEDVAAGKPARHLDLARRAGRIEDEGWRVRKDGSLFWANVTLTAVYDDSRALRGFAKVTRDMSERRRREELERSSQRLNEFLATLSHELRNPLAPVRSALTAMRLAPGDGALANQSLALIERQVTHLSRLVDDLLDIGRITSGRIELRTGPVELDEILALAIEGARPALDAKSQRVDVQGAPAAIRMDADKTRLVQVMQNLVLNASKFSPPGTVVTIAAAVQNRTLEIRVSDQGRGISPHALDDIFQLFVQESRPGTDVQGGLGIGLSLCRSLVELHGGTIAATSAGPGLGSTFTVRLPLPAARRSDDPHGAGPPASGQAAADLQAQRILLVDDNRDAADSLAMLLEMCGHEVTIAYDGAEALHVASRCRPHIALIDLAMPGMDGFEVVRAMREVAGTEATRFVALTGFGQPADREHTEAAGFDAHLVKPVELETLFGTIARLGQPD</sequence>
<dbReference type="Gene3D" id="3.30.450.20">
    <property type="entry name" value="PAS domain"/>
    <property type="match status" value="2"/>
</dbReference>
<dbReference type="CDD" id="cd00130">
    <property type="entry name" value="PAS"/>
    <property type="match status" value="2"/>
</dbReference>
<comment type="catalytic activity">
    <reaction evidence="1">
        <text>ATP + protein L-histidine = ADP + protein N-phospho-L-histidine.</text>
        <dbReference type="EC" id="2.7.13.3"/>
    </reaction>
</comment>
<evidence type="ECO:0000259" key="8">
    <source>
        <dbReference type="PROSITE" id="PS50109"/>
    </source>
</evidence>
<dbReference type="eggNOG" id="COG2205">
    <property type="taxonomic scope" value="Bacteria"/>
</dbReference>
<feature type="domain" description="Response regulatory" evidence="9">
    <location>
        <begin position="552"/>
        <end position="668"/>
    </location>
</feature>
<dbReference type="CDD" id="cd17580">
    <property type="entry name" value="REC_2_DhkD-like"/>
    <property type="match status" value="1"/>
</dbReference>
<dbReference type="EC" id="2.7.13.3" evidence="2"/>
<evidence type="ECO:0000256" key="5">
    <source>
        <dbReference type="ARBA" id="ARBA00022777"/>
    </source>
</evidence>
<dbReference type="InterPro" id="IPR000700">
    <property type="entry name" value="PAS-assoc_C"/>
</dbReference>
<dbReference type="SUPFAM" id="SSF47384">
    <property type="entry name" value="Homodimeric domain of signal transducing histidine kinase"/>
    <property type="match status" value="1"/>
</dbReference>
<keyword evidence="13" id="KW-1185">Reference proteome</keyword>
<dbReference type="Gene3D" id="1.10.287.130">
    <property type="match status" value="1"/>
</dbReference>